<gene>
    <name evidence="1" type="ORF">AVEN_248024_1</name>
</gene>
<dbReference type="EMBL" id="BGPR01003605">
    <property type="protein sequence ID" value="GBM90261.1"/>
    <property type="molecule type" value="Genomic_DNA"/>
</dbReference>
<name>A0A4Y2JIU4_ARAVE</name>
<sequence length="64" mass="7108">MVSRSSLPEMLSGLSRSNSQCGDVSMVHKANLYETLCGKWFPKTQFAGNAFSIRLIVQTLSRVE</sequence>
<feature type="non-terminal residue" evidence="1">
    <location>
        <position position="64"/>
    </location>
</feature>
<accession>A0A4Y2JIU4</accession>
<evidence type="ECO:0000313" key="1">
    <source>
        <dbReference type="EMBL" id="GBM90261.1"/>
    </source>
</evidence>
<reference evidence="1 2" key="1">
    <citation type="journal article" date="2019" name="Sci. Rep.">
        <title>Orb-weaving spider Araneus ventricosus genome elucidates the spidroin gene catalogue.</title>
        <authorList>
            <person name="Kono N."/>
            <person name="Nakamura H."/>
            <person name="Ohtoshi R."/>
            <person name="Moran D.A.P."/>
            <person name="Shinohara A."/>
            <person name="Yoshida Y."/>
            <person name="Fujiwara M."/>
            <person name="Mori M."/>
            <person name="Tomita M."/>
            <person name="Arakawa K."/>
        </authorList>
    </citation>
    <scope>NUCLEOTIDE SEQUENCE [LARGE SCALE GENOMIC DNA]</scope>
</reference>
<proteinExistence type="predicted"/>
<protein>
    <submittedName>
        <fullName evidence="1">Uncharacterized protein</fullName>
    </submittedName>
</protein>
<keyword evidence="2" id="KW-1185">Reference proteome</keyword>
<evidence type="ECO:0000313" key="2">
    <source>
        <dbReference type="Proteomes" id="UP000499080"/>
    </source>
</evidence>
<organism evidence="1 2">
    <name type="scientific">Araneus ventricosus</name>
    <name type="common">Orbweaver spider</name>
    <name type="synonym">Epeira ventricosa</name>
    <dbReference type="NCBI Taxonomy" id="182803"/>
    <lineage>
        <taxon>Eukaryota</taxon>
        <taxon>Metazoa</taxon>
        <taxon>Ecdysozoa</taxon>
        <taxon>Arthropoda</taxon>
        <taxon>Chelicerata</taxon>
        <taxon>Arachnida</taxon>
        <taxon>Araneae</taxon>
        <taxon>Araneomorphae</taxon>
        <taxon>Entelegynae</taxon>
        <taxon>Araneoidea</taxon>
        <taxon>Araneidae</taxon>
        <taxon>Araneus</taxon>
    </lineage>
</organism>
<dbReference type="AlphaFoldDB" id="A0A4Y2JIU4"/>
<dbReference type="Proteomes" id="UP000499080">
    <property type="component" value="Unassembled WGS sequence"/>
</dbReference>
<comment type="caution">
    <text evidence="1">The sequence shown here is derived from an EMBL/GenBank/DDBJ whole genome shotgun (WGS) entry which is preliminary data.</text>
</comment>